<accession>A0AAD4JH89</accession>
<dbReference type="Gene3D" id="2.60.200.20">
    <property type="match status" value="1"/>
</dbReference>
<dbReference type="PROSITE" id="PS50006">
    <property type="entry name" value="FHA_DOMAIN"/>
    <property type="match status" value="1"/>
</dbReference>
<reference evidence="3 4" key="1">
    <citation type="journal article" date="2021" name="Nat. Commun.">
        <title>Incipient diploidization of the medicinal plant Perilla within 10,000 years.</title>
        <authorList>
            <person name="Zhang Y."/>
            <person name="Shen Q."/>
            <person name="Leng L."/>
            <person name="Zhang D."/>
            <person name="Chen S."/>
            <person name="Shi Y."/>
            <person name="Ning Z."/>
            <person name="Chen S."/>
        </authorList>
    </citation>
    <scope>NUCLEOTIDE SEQUENCE [LARGE SCALE GENOMIC DNA]</scope>
    <source>
        <strain evidence="4">cv. PC099</strain>
    </source>
</reference>
<protein>
    <recommendedName>
        <fullName evidence="2">FHA domain-containing protein</fullName>
    </recommendedName>
</protein>
<dbReference type="GO" id="GO:0002151">
    <property type="term" value="F:G-quadruplex RNA binding"/>
    <property type="evidence" value="ECO:0007669"/>
    <property type="project" value="InterPro"/>
</dbReference>
<sequence>MATAPTVSIQWIPEDDLLLKNAVEAGASLEALAKGAVLFSRRYTLRELRERWHSLLYDPDISAQAAAQIFELEISGNNPASKFNKSENIFIGSKEVSKKRKSGSIRRKYYAMRKKFRSELFSNSDLGFFEPNPHEFSEQSADFQKQVLHDGNPLGRRCMIGDAISDHLGFQEEDLDILRHAFPGTIRDISAASGATNASEDYILDGNVTSSLTEGGNNILEVDINNEKSPLTQKKSSMDENPHNSSAGFEGRQQFNPSNSDGFSSLQAYVFAPDPPHLHNWRTMQDVSASSIPVSMSLQDTAQIAEDTILNDVEGKENSSTVCVAEFADPDSLLNLSNEDEMLEDVNEKYAANKCSVDNTGSAVQDSIKDGHENDTSKAEVEPVTVAEVIPVTVPSPKPMVSEVETSSVHGDRQMNSQSEVDAPSKSTPSSDFTGLGDGKICCTLNTEDTEIPCNDDIFLLIHPSTSFGSSATQPNSTGPMTSAAHEKDYEQALNFPMKANDSGKNFVWPPHMGGIHGLPESHMVRPLGGRTAKTEIHDSRPQALLPGFATKSIGDSSKGGSLYAIPKPCISSLAKKEVAGDIKVGQNPATVTEMMRSTEAGSARSQHPESVVDDSVSDEQESEIDDDVPYFSDIEAMILEMDLDPYDQDSSIIRQVPSYQYDETKRTIIRLEQGARSCLQRAMTSQEALAILYGRHLRHYIRKPEVLLGRSTDDIDVDIDLRKEGRANKISRRQAIIKMEADGSFFLKNLGKSSVSVNGVAVACGQLLKLSTNCLIEIKGMSFVFEINQDYVRKNLGKFCVKNKGKAGKSEWSAEDES</sequence>
<dbReference type="PANTHER" id="PTHR13233">
    <property type="entry name" value="MICROSPHERULE PROTEIN 1"/>
    <property type="match status" value="1"/>
</dbReference>
<dbReference type="Proteomes" id="UP001190926">
    <property type="component" value="Unassembled WGS sequence"/>
</dbReference>
<evidence type="ECO:0000256" key="1">
    <source>
        <dbReference type="SAM" id="MobiDB-lite"/>
    </source>
</evidence>
<name>A0AAD4JH89_PERFH</name>
<evidence type="ECO:0000313" key="4">
    <source>
        <dbReference type="Proteomes" id="UP001190926"/>
    </source>
</evidence>
<feature type="region of interest" description="Disordered" evidence="1">
    <location>
        <begin position="224"/>
        <end position="258"/>
    </location>
</feature>
<dbReference type="Pfam" id="PF00498">
    <property type="entry name" value="FHA"/>
    <property type="match status" value="1"/>
</dbReference>
<feature type="compositionally biased region" description="Polar residues" evidence="1">
    <location>
        <begin position="243"/>
        <end position="258"/>
    </location>
</feature>
<dbReference type="InterPro" id="IPR008984">
    <property type="entry name" value="SMAD_FHA_dom_sf"/>
</dbReference>
<dbReference type="InterPro" id="IPR000253">
    <property type="entry name" value="FHA_dom"/>
</dbReference>
<evidence type="ECO:0000313" key="3">
    <source>
        <dbReference type="EMBL" id="KAH6833777.1"/>
    </source>
</evidence>
<dbReference type="GO" id="GO:0045944">
    <property type="term" value="P:positive regulation of transcription by RNA polymerase II"/>
    <property type="evidence" value="ECO:0007669"/>
    <property type="project" value="TreeGrafter"/>
</dbReference>
<comment type="caution">
    <text evidence="3">The sequence shown here is derived from an EMBL/GenBank/DDBJ whole genome shotgun (WGS) entry which is preliminary data.</text>
</comment>
<feature type="compositionally biased region" description="Polar residues" evidence="1">
    <location>
        <begin position="404"/>
        <end position="433"/>
    </location>
</feature>
<feature type="region of interest" description="Disordered" evidence="1">
    <location>
        <begin position="396"/>
        <end position="433"/>
    </location>
</feature>
<dbReference type="GO" id="GO:0071339">
    <property type="term" value="C:MLL1 complex"/>
    <property type="evidence" value="ECO:0007669"/>
    <property type="project" value="InterPro"/>
</dbReference>
<feature type="domain" description="FHA" evidence="2">
    <location>
        <begin position="707"/>
        <end position="763"/>
    </location>
</feature>
<dbReference type="InterPro" id="IPR037912">
    <property type="entry name" value="MCRS1"/>
</dbReference>
<feature type="compositionally biased region" description="Basic and acidic residues" evidence="1">
    <location>
        <begin position="367"/>
        <end position="381"/>
    </location>
</feature>
<dbReference type="InterPro" id="IPR025999">
    <property type="entry name" value="MCRS_N"/>
</dbReference>
<dbReference type="PANTHER" id="PTHR13233:SF0">
    <property type="entry name" value="MICROSPHERULE PROTEIN 1"/>
    <property type="match status" value="1"/>
</dbReference>
<dbReference type="SMART" id="SM00240">
    <property type="entry name" value="FHA"/>
    <property type="match status" value="1"/>
</dbReference>
<dbReference type="Pfam" id="PF13325">
    <property type="entry name" value="MCRS_N"/>
    <property type="match status" value="1"/>
</dbReference>
<dbReference type="EMBL" id="SDAM02000055">
    <property type="protein sequence ID" value="KAH6833777.1"/>
    <property type="molecule type" value="Genomic_DNA"/>
</dbReference>
<dbReference type="AlphaFoldDB" id="A0AAD4JH89"/>
<dbReference type="GO" id="GO:0044545">
    <property type="term" value="C:NSL complex"/>
    <property type="evidence" value="ECO:0007669"/>
    <property type="project" value="TreeGrafter"/>
</dbReference>
<dbReference type="SUPFAM" id="SSF49879">
    <property type="entry name" value="SMAD/FHA domain"/>
    <property type="match status" value="1"/>
</dbReference>
<keyword evidence="4" id="KW-1185">Reference proteome</keyword>
<dbReference type="CDD" id="cd22687">
    <property type="entry name" value="FHA_MCRS1"/>
    <property type="match status" value="1"/>
</dbReference>
<evidence type="ECO:0000259" key="2">
    <source>
        <dbReference type="PROSITE" id="PS50006"/>
    </source>
</evidence>
<feature type="region of interest" description="Disordered" evidence="1">
    <location>
        <begin position="360"/>
        <end position="381"/>
    </location>
</feature>
<gene>
    <name evidence="3" type="ORF">C2S53_009786</name>
</gene>
<organism evidence="3 4">
    <name type="scientific">Perilla frutescens var. hirtella</name>
    <name type="common">Perilla citriodora</name>
    <name type="synonym">Perilla setoyensis</name>
    <dbReference type="NCBI Taxonomy" id="608512"/>
    <lineage>
        <taxon>Eukaryota</taxon>
        <taxon>Viridiplantae</taxon>
        <taxon>Streptophyta</taxon>
        <taxon>Embryophyta</taxon>
        <taxon>Tracheophyta</taxon>
        <taxon>Spermatophyta</taxon>
        <taxon>Magnoliopsida</taxon>
        <taxon>eudicotyledons</taxon>
        <taxon>Gunneridae</taxon>
        <taxon>Pentapetalae</taxon>
        <taxon>asterids</taxon>
        <taxon>lamiids</taxon>
        <taxon>Lamiales</taxon>
        <taxon>Lamiaceae</taxon>
        <taxon>Nepetoideae</taxon>
        <taxon>Elsholtzieae</taxon>
        <taxon>Perilla</taxon>
    </lineage>
</organism>
<feature type="region of interest" description="Disordered" evidence="1">
    <location>
        <begin position="599"/>
        <end position="625"/>
    </location>
</feature>
<feature type="compositionally biased region" description="Acidic residues" evidence="1">
    <location>
        <begin position="612"/>
        <end position="625"/>
    </location>
</feature>
<dbReference type="GO" id="GO:0031011">
    <property type="term" value="C:Ino80 complex"/>
    <property type="evidence" value="ECO:0007669"/>
    <property type="project" value="InterPro"/>
</dbReference>
<proteinExistence type="predicted"/>